<dbReference type="Pfam" id="PF00083">
    <property type="entry name" value="Sugar_tr"/>
    <property type="match status" value="1"/>
</dbReference>
<dbReference type="PANTHER" id="PTHR48022">
    <property type="entry name" value="PLASTIDIC GLUCOSE TRANSPORTER 4"/>
    <property type="match status" value="1"/>
</dbReference>
<reference evidence="11 12" key="1">
    <citation type="submission" date="2018-11" db="EMBL/GenBank/DDBJ databases">
        <title>Genome sequence of Saitozyma podzolica DSM 27192.</title>
        <authorList>
            <person name="Aliyu H."/>
            <person name="Gorte O."/>
            <person name="Ochsenreither K."/>
        </authorList>
    </citation>
    <scope>NUCLEOTIDE SEQUENCE [LARGE SCALE GENOMIC DNA]</scope>
    <source>
        <strain evidence="11 12">DSM 27192</strain>
    </source>
</reference>
<dbReference type="InterPro" id="IPR050360">
    <property type="entry name" value="MFS_Sugar_Transporters"/>
</dbReference>
<keyword evidence="6 9" id="KW-0472">Membrane</keyword>
<dbReference type="AlphaFoldDB" id="A0A427YWN8"/>
<feature type="transmembrane region" description="Helical" evidence="9">
    <location>
        <begin position="153"/>
        <end position="175"/>
    </location>
</feature>
<dbReference type="GO" id="GO:0016020">
    <property type="term" value="C:membrane"/>
    <property type="evidence" value="ECO:0007669"/>
    <property type="project" value="UniProtKB-SubCell"/>
</dbReference>
<dbReference type="PROSITE" id="PS00216">
    <property type="entry name" value="SUGAR_TRANSPORT_1"/>
    <property type="match status" value="1"/>
</dbReference>
<feature type="domain" description="Major facilitator superfamily (MFS) profile" evidence="10">
    <location>
        <begin position="22"/>
        <end position="464"/>
    </location>
</feature>
<dbReference type="InterPro" id="IPR005828">
    <property type="entry name" value="MFS_sugar_transport-like"/>
</dbReference>
<evidence type="ECO:0000256" key="2">
    <source>
        <dbReference type="ARBA" id="ARBA00010992"/>
    </source>
</evidence>
<evidence type="ECO:0000313" key="11">
    <source>
        <dbReference type="EMBL" id="RSH95517.1"/>
    </source>
</evidence>
<dbReference type="PROSITE" id="PS50850">
    <property type="entry name" value="MFS"/>
    <property type="match status" value="1"/>
</dbReference>
<dbReference type="SUPFAM" id="SSF103473">
    <property type="entry name" value="MFS general substrate transporter"/>
    <property type="match status" value="1"/>
</dbReference>
<evidence type="ECO:0000259" key="10">
    <source>
        <dbReference type="PROSITE" id="PS50850"/>
    </source>
</evidence>
<evidence type="ECO:0000313" key="12">
    <source>
        <dbReference type="Proteomes" id="UP000279259"/>
    </source>
</evidence>
<keyword evidence="12" id="KW-1185">Reference proteome</keyword>
<feature type="transmembrane region" description="Helical" evidence="9">
    <location>
        <begin position="339"/>
        <end position="359"/>
    </location>
</feature>
<proteinExistence type="inferred from homology"/>
<dbReference type="Gene3D" id="1.20.1250.20">
    <property type="entry name" value="MFS general substrate transporter like domains"/>
    <property type="match status" value="1"/>
</dbReference>
<evidence type="ECO:0000256" key="1">
    <source>
        <dbReference type="ARBA" id="ARBA00004141"/>
    </source>
</evidence>
<organism evidence="11 12">
    <name type="scientific">Saitozyma podzolica</name>
    <dbReference type="NCBI Taxonomy" id="1890683"/>
    <lineage>
        <taxon>Eukaryota</taxon>
        <taxon>Fungi</taxon>
        <taxon>Dikarya</taxon>
        <taxon>Basidiomycota</taxon>
        <taxon>Agaricomycotina</taxon>
        <taxon>Tremellomycetes</taxon>
        <taxon>Tremellales</taxon>
        <taxon>Trimorphomycetaceae</taxon>
        <taxon>Saitozyma</taxon>
    </lineage>
</organism>
<evidence type="ECO:0000256" key="6">
    <source>
        <dbReference type="ARBA" id="ARBA00023136"/>
    </source>
</evidence>
<dbReference type="EMBL" id="RSCD01000001">
    <property type="protein sequence ID" value="RSH95517.1"/>
    <property type="molecule type" value="Genomic_DNA"/>
</dbReference>
<feature type="transmembrane region" description="Helical" evidence="9">
    <location>
        <begin position="407"/>
        <end position="430"/>
    </location>
</feature>
<evidence type="ECO:0000256" key="4">
    <source>
        <dbReference type="ARBA" id="ARBA00022692"/>
    </source>
</evidence>
<evidence type="ECO:0000256" key="3">
    <source>
        <dbReference type="ARBA" id="ARBA00022448"/>
    </source>
</evidence>
<evidence type="ECO:0000256" key="5">
    <source>
        <dbReference type="ARBA" id="ARBA00022989"/>
    </source>
</evidence>
<accession>A0A427YWN8</accession>
<feature type="transmembrane region" description="Helical" evidence="9">
    <location>
        <begin position="15"/>
        <end position="35"/>
    </location>
</feature>
<keyword evidence="4 9" id="KW-0812">Transmembrane</keyword>
<dbReference type="FunFam" id="1.20.1250.20:FF:000078">
    <property type="entry name" value="MFS maltose transporter, putative"/>
    <property type="match status" value="1"/>
</dbReference>
<comment type="similarity">
    <text evidence="2 8">Belongs to the major facilitator superfamily. Sugar transporter (TC 2.A.1.1) family.</text>
</comment>
<dbReference type="OrthoDB" id="6612291at2759"/>
<evidence type="ECO:0000256" key="9">
    <source>
        <dbReference type="SAM" id="Phobius"/>
    </source>
</evidence>
<dbReference type="GO" id="GO:0005351">
    <property type="term" value="F:carbohydrate:proton symporter activity"/>
    <property type="evidence" value="ECO:0007669"/>
    <property type="project" value="TreeGrafter"/>
</dbReference>
<feature type="transmembrane region" description="Helical" evidence="9">
    <location>
        <begin position="99"/>
        <end position="117"/>
    </location>
</feature>
<dbReference type="NCBIfam" id="TIGR00879">
    <property type="entry name" value="SP"/>
    <property type="match status" value="1"/>
</dbReference>
<dbReference type="InterPro" id="IPR020846">
    <property type="entry name" value="MFS_dom"/>
</dbReference>
<dbReference type="InterPro" id="IPR036259">
    <property type="entry name" value="MFS_trans_sf"/>
</dbReference>
<dbReference type="InterPro" id="IPR005829">
    <property type="entry name" value="Sugar_transporter_CS"/>
</dbReference>
<dbReference type="PRINTS" id="PR00171">
    <property type="entry name" value="SUGRTRNSPORT"/>
</dbReference>
<dbReference type="Proteomes" id="UP000279259">
    <property type="component" value="Unassembled WGS sequence"/>
</dbReference>
<evidence type="ECO:0000256" key="8">
    <source>
        <dbReference type="RuleBase" id="RU003346"/>
    </source>
</evidence>
<feature type="transmembrane region" description="Helical" evidence="9">
    <location>
        <begin position="313"/>
        <end position="332"/>
    </location>
</feature>
<dbReference type="PANTHER" id="PTHR48022:SF77">
    <property type="entry name" value="MAJOR FACILITATOR SUPERFAMILY (MFS) PROFILE DOMAIN-CONTAINING PROTEIN"/>
    <property type="match status" value="1"/>
</dbReference>
<protein>
    <recommendedName>
        <fullName evidence="10">Major facilitator superfamily (MFS) profile domain-containing protein</fullName>
    </recommendedName>
</protein>
<keyword evidence="3 8" id="KW-0813">Transport</keyword>
<gene>
    <name evidence="11" type="ORF">EHS25_000609</name>
</gene>
<comment type="caution">
    <text evidence="11">The sequence shown here is derived from an EMBL/GenBank/DDBJ whole genome shotgun (WGS) entry which is preliminary data.</text>
</comment>
<comment type="subcellular location">
    <subcellularLocation>
        <location evidence="1">Membrane</location>
        <topology evidence="1">Multi-pass membrane protein</topology>
    </subcellularLocation>
</comment>
<feature type="transmembrane region" description="Helical" evidence="9">
    <location>
        <begin position="187"/>
        <end position="209"/>
    </location>
</feature>
<keyword evidence="5 9" id="KW-1133">Transmembrane helix</keyword>
<feature type="transmembrane region" description="Helical" evidence="9">
    <location>
        <begin position="371"/>
        <end position="395"/>
    </location>
</feature>
<feature type="transmembrane region" description="Helical" evidence="9">
    <location>
        <begin position="442"/>
        <end position="460"/>
    </location>
</feature>
<name>A0A427YWN8_9TREE</name>
<sequence length="518" mass="55738">MPLVSWADKGNFAKVTTKLVCICLFLSLGSVIFGYDTGMFGGVQAIPGFVARFGECNAKGVCTLSASRVSLMQSIAFVGKIIGTSSAGPIIERFNHRNAMFFMCFCCFVGVVIEATSKHYAQYTVGRIVLYFAVGITENAVPTYQSEIVPAGARGAVVSSIQFFIAVGGFISSGVNKRFSTDKTDEGWLVATCLQALFPMLIAIGLPFVPISPRWLISKGRSEEAVRVLIKVRPKEDGDNGSCEAEVAAIDEALQHQVDKGPWLDLFRGTNARRTMIASVVFAFAQFTGQAFTSQYGPRFYTTVGLGSMAFTYSLINSAIGLLTCGIAMIAMDRVGRRPILIFGGIVQGIFLFLIAGLGLLKNPSTNVSHFFVACVILFSALYAATWGATLYLLAAEIGTARLREKTMAFSSSVNVLAAFIVSFTLPYLLNSPYANLQSNIGWIYGSFAFAAGAFAYFCVPETKNRALEELDACFEERISARKFSSFVATGAAAQVAVLETVGAGVGKDERIEQVEKA</sequence>
<dbReference type="InterPro" id="IPR003663">
    <property type="entry name" value="Sugar/inositol_transpt"/>
</dbReference>
<evidence type="ECO:0000256" key="7">
    <source>
        <dbReference type="ARBA" id="ARBA00049119"/>
    </source>
</evidence>
<comment type="catalytic activity">
    <reaction evidence="7">
        <text>myo-inositol(out) + H(+)(out) = myo-inositol(in) + H(+)(in)</text>
        <dbReference type="Rhea" id="RHEA:60364"/>
        <dbReference type="ChEBI" id="CHEBI:15378"/>
        <dbReference type="ChEBI" id="CHEBI:17268"/>
    </reaction>
</comment>